<comment type="caution">
    <text evidence="2">The sequence shown here is derived from an EMBL/GenBank/DDBJ whole genome shotgun (WGS) entry which is preliminary data.</text>
</comment>
<feature type="region of interest" description="Disordered" evidence="1">
    <location>
        <begin position="151"/>
        <end position="193"/>
    </location>
</feature>
<dbReference type="EMBL" id="BFAA01000172">
    <property type="protein sequence ID" value="GCB68163.1"/>
    <property type="molecule type" value="Genomic_DNA"/>
</dbReference>
<gene>
    <name evidence="2" type="ORF">scyTo_0000835</name>
</gene>
<dbReference type="OrthoDB" id="10293277at2759"/>
<keyword evidence="3" id="KW-1185">Reference proteome</keyword>
<evidence type="ECO:0000313" key="3">
    <source>
        <dbReference type="Proteomes" id="UP000288216"/>
    </source>
</evidence>
<evidence type="ECO:0000256" key="1">
    <source>
        <dbReference type="SAM" id="MobiDB-lite"/>
    </source>
</evidence>
<sequence length="338" mass="36504">MGNYTTNLFKTPEAKRLPADKGLVSFNRDSDDQSFSASCQHAPSTGSEVTLGDEWFNYEMLEYYVPTPRKAKVNRGTKRAKARTKQIYKLPLLTNLVVDSGPTAHGVMKKNIVTRSPSAPAVLVSSPSAKRPPEKNAMLVKPAVRANMVASKQSGRTVPTEQSPTDALDAFPSPSNVDAMTKEAAPNTSSSLSQDVTLRPIVRFRNTSAWLSSSAPAAIVSEPPLETSFAESADVISDASTSDLTGKLQPEYKAKPSKYAVEVISAKTTDSELGMRNEDSLTEVTFKRVTEGCLGRTATQLLATFKSCIGIENNGFVAYSVSYILKSASSHENLIRPT</sequence>
<feature type="compositionally biased region" description="Polar residues" evidence="1">
    <location>
        <begin position="151"/>
        <end position="165"/>
    </location>
</feature>
<proteinExistence type="predicted"/>
<protein>
    <submittedName>
        <fullName evidence="2">Uncharacterized protein</fullName>
    </submittedName>
</protein>
<evidence type="ECO:0000313" key="2">
    <source>
        <dbReference type="EMBL" id="GCB68163.1"/>
    </source>
</evidence>
<reference evidence="2 3" key="1">
    <citation type="journal article" date="2018" name="Nat. Ecol. Evol.">
        <title>Shark genomes provide insights into elasmobranch evolution and the origin of vertebrates.</title>
        <authorList>
            <person name="Hara Y"/>
            <person name="Yamaguchi K"/>
            <person name="Onimaru K"/>
            <person name="Kadota M"/>
            <person name="Koyanagi M"/>
            <person name="Keeley SD"/>
            <person name="Tatsumi K"/>
            <person name="Tanaka K"/>
            <person name="Motone F"/>
            <person name="Kageyama Y"/>
            <person name="Nozu R"/>
            <person name="Adachi N"/>
            <person name="Nishimura O"/>
            <person name="Nakagawa R"/>
            <person name="Tanegashima C"/>
            <person name="Kiyatake I"/>
            <person name="Matsumoto R"/>
            <person name="Murakumo K"/>
            <person name="Nishida K"/>
            <person name="Terakita A"/>
            <person name="Kuratani S"/>
            <person name="Sato K"/>
            <person name="Hyodo S Kuraku.S."/>
        </authorList>
    </citation>
    <scope>NUCLEOTIDE SEQUENCE [LARGE SCALE GENOMIC DNA]</scope>
</reference>
<dbReference type="Proteomes" id="UP000288216">
    <property type="component" value="Unassembled WGS sequence"/>
</dbReference>
<dbReference type="AlphaFoldDB" id="A0A401P4X5"/>
<organism evidence="2 3">
    <name type="scientific">Scyliorhinus torazame</name>
    <name type="common">Cloudy catshark</name>
    <name type="synonym">Catulus torazame</name>
    <dbReference type="NCBI Taxonomy" id="75743"/>
    <lineage>
        <taxon>Eukaryota</taxon>
        <taxon>Metazoa</taxon>
        <taxon>Chordata</taxon>
        <taxon>Craniata</taxon>
        <taxon>Vertebrata</taxon>
        <taxon>Chondrichthyes</taxon>
        <taxon>Elasmobranchii</taxon>
        <taxon>Galeomorphii</taxon>
        <taxon>Galeoidea</taxon>
        <taxon>Carcharhiniformes</taxon>
        <taxon>Scyliorhinidae</taxon>
        <taxon>Scyliorhinus</taxon>
    </lineage>
</organism>
<accession>A0A401P4X5</accession>
<name>A0A401P4X5_SCYTO</name>